<dbReference type="RefSeq" id="WP_065083204.1">
    <property type="nucleotide sequence ID" value="NZ_FLSS01000015.1"/>
</dbReference>
<dbReference type="EMBL" id="VNHK01000014">
    <property type="protein sequence ID" value="TYO88034.1"/>
    <property type="molecule type" value="Genomic_DNA"/>
</dbReference>
<sequence>MNYQTTTTTTKVQKVMRTNYGFPQSRKLVMKRIEFLQGVQFEASNFLFNGTGKNQDQRDRAMYLKGHMTFLLSQIYKRYPVDKNEYSKEVRNISPKITKHQMLEALGNCPLD</sequence>
<dbReference type="Proteomes" id="UP000324513">
    <property type="component" value="Unassembled WGS sequence"/>
</dbReference>
<accession>A0ABY3NBV6</accession>
<gene>
    <name evidence="1" type="ORF">LX74_03396</name>
</gene>
<organism evidence="1 2">
    <name type="scientific">Elizabethkingia miricola</name>
    <name type="common">Chryseobacterium miricola</name>
    <dbReference type="NCBI Taxonomy" id="172045"/>
    <lineage>
        <taxon>Bacteria</taxon>
        <taxon>Pseudomonadati</taxon>
        <taxon>Bacteroidota</taxon>
        <taxon>Flavobacteriia</taxon>
        <taxon>Flavobacteriales</taxon>
        <taxon>Weeksellaceae</taxon>
        <taxon>Elizabethkingia</taxon>
    </lineage>
</organism>
<keyword evidence="2" id="KW-1185">Reference proteome</keyword>
<evidence type="ECO:0000313" key="2">
    <source>
        <dbReference type="Proteomes" id="UP000324513"/>
    </source>
</evidence>
<evidence type="ECO:0000313" key="1">
    <source>
        <dbReference type="EMBL" id="TYO88034.1"/>
    </source>
</evidence>
<name>A0ABY3NBV6_ELIMR</name>
<reference evidence="1 2" key="1">
    <citation type="submission" date="2019-07" db="EMBL/GenBank/DDBJ databases">
        <title>Genomic Encyclopedia of Archaeal and Bacterial Type Strains, Phase II (KMG-II): from individual species to whole genera.</title>
        <authorList>
            <person name="Goeker M."/>
        </authorList>
    </citation>
    <scope>NUCLEOTIDE SEQUENCE [LARGE SCALE GENOMIC DNA]</scope>
    <source>
        <strain evidence="1 2">DSM 14571</strain>
    </source>
</reference>
<protein>
    <submittedName>
        <fullName evidence="1">Uncharacterized protein</fullName>
    </submittedName>
</protein>
<proteinExistence type="predicted"/>
<comment type="caution">
    <text evidence="1">The sequence shown here is derived from an EMBL/GenBank/DDBJ whole genome shotgun (WGS) entry which is preliminary data.</text>
</comment>